<name>E8R191_ISOPI</name>
<dbReference type="GO" id="GO:0004252">
    <property type="term" value="F:serine-type endopeptidase activity"/>
    <property type="evidence" value="ECO:0007669"/>
    <property type="project" value="InterPro"/>
</dbReference>
<dbReference type="RefSeq" id="WP_013563586.1">
    <property type="nucleotide sequence ID" value="NC_014962.1"/>
</dbReference>
<dbReference type="Gene3D" id="2.160.20.10">
    <property type="entry name" value="Single-stranded right-handed beta-helix, Pectin lyase-like"/>
    <property type="match status" value="1"/>
</dbReference>
<dbReference type="Gene3D" id="3.40.50.200">
    <property type="entry name" value="Peptidase S8/S53 domain"/>
    <property type="match status" value="2"/>
</dbReference>
<evidence type="ECO:0000313" key="4">
    <source>
        <dbReference type="Proteomes" id="UP000008631"/>
    </source>
</evidence>
<dbReference type="InterPro" id="IPR034075">
    <property type="entry name" value="Glr3161-like_dom"/>
</dbReference>
<dbReference type="CDD" id="cd05562">
    <property type="entry name" value="Peptidases_S53_like"/>
    <property type="match status" value="1"/>
</dbReference>
<dbReference type="eggNOG" id="COG1404">
    <property type="taxonomic scope" value="Bacteria"/>
</dbReference>
<dbReference type="Gene3D" id="2.60.40.10">
    <property type="entry name" value="Immunoglobulins"/>
    <property type="match status" value="1"/>
</dbReference>
<dbReference type="Pfam" id="PF07602">
    <property type="entry name" value="DUF1565"/>
    <property type="match status" value="1"/>
</dbReference>
<dbReference type="KEGG" id="ipa:Isop_0706"/>
<dbReference type="InParanoid" id="E8R191"/>
<dbReference type="NCBIfam" id="NF041518">
    <property type="entry name" value="choice_anch_Q"/>
    <property type="match status" value="1"/>
</dbReference>
<dbReference type="STRING" id="575540.Isop_0706"/>
<evidence type="ECO:0000313" key="3">
    <source>
        <dbReference type="EMBL" id="ADV61297.1"/>
    </source>
</evidence>
<dbReference type="InterPro" id="IPR012334">
    <property type="entry name" value="Pectin_lyas_fold"/>
</dbReference>
<accession>E8R191</accession>
<evidence type="ECO:0000259" key="2">
    <source>
        <dbReference type="Pfam" id="PF07602"/>
    </source>
</evidence>
<dbReference type="OrthoDB" id="9813435at2"/>
<dbReference type="Proteomes" id="UP000008631">
    <property type="component" value="Chromosome"/>
</dbReference>
<dbReference type="InterPro" id="IPR059226">
    <property type="entry name" value="Choice_anch_Q_dom"/>
</dbReference>
<protein>
    <recommendedName>
        <fullName evidence="2">DUF1565 domain-containing protein</fullName>
    </recommendedName>
</protein>
<feature type="domain" description="DUF1565" evidence="2">
    <location>
        <begin position="3260"/>
        <end position="3473"/>
    </location>
</feature>
<feature type="region of interest" description="Disordered" evidence="1">
    <location>
        <begin position="2918"/>
        <end position="2946"/>
    </location>
</feature>
<dbReference type="InterPro" id="IPR011050">
    <property type="entry name" value="Pectin_lyase_fold/virulence"/>
</dbReference>
<organism evidence="3 4">
    <name type="scientific">Isosphaera pallida (strain ATCC 43644 / DSM 9630 / IS1B)</name>
    <dbReference type="NCBI Taxonomy" id="575540"/>
    <lineage>
        <taxon>Bacteria</taxon>
        <taxon>Pseudomonadati</taxon>
        <taxon>Planctomycetota</taxon>
        <taxon>Planctomycetia</taxon>
        <taxon>Isosphaerales</taxon>
        <taxon>Isosphaeraceae</taxon>
        <taxon>Isosphaera</taxon>
    </lineage>
</organism>
<dbReference type="InterPro" id="IPR011459">
    <property type="entry name" value="DUF1565"/>
</dbReference>
<dbReference type="SUPFAM" id="SSF52743">
    <property type="entry name" value="Subtilisin-like"/>
    <property type="match status" value="1"/>
</dbReference>
<gene>
    <name evidence="3" type="ordered locus">Isop_0706</name>
</gene>
<dbReference type="SUPFAM" id="SSF51126">
    <property type="entry name" value="Pectin lyase-like"/>
    <property type="match status" value="1"/>
</dbReference>
<reference evidence="3 4" key="2">
    <citation type="journal article" date="2011" name="Stand. Genomic Sci.">
        <title>Complete genome sequence of Isosphaera pallida type strain (IS1B).</title>
        <authorList>
            <consortium name="US DOE Joint Genome Institute (JGI-PGF)"/>
            <person name="Goker M."/>
            <person name="Cleland D."/>
            <person name="Saunders E."/>
            <person name="Lapidus A."/>
            <person name="Nolan M."/>
            <person name="Lucas S."/>
            <person name="Hammon N."/>
            <person name="Deshpande S."/>
            <person name="Cheng J.F."/>
            <person name="Tapia R."/>
            <person name="Han C."/>
            <person name="Goodwin L."/>
            <person name="Pitluck S."/>
            <person name="Liolios K."/>
            <person name="Pagani I."/>
            <person name="Ivanova N."/>
            <person name="Mavromatis K."/>
            <person name="Pati A."/>
            <person name="Chen A."/>
            <person name="Palaniappan K."/>
            <person name="Land M."/>
            <person name="Hauser L."/>
            <person name="Chang Y.J."/>
            <person name="Jeffries C.D."/>
            <person name="Detter J.C."/>
            <person name="Beck B."/>
            <person name="Woyke T."/>
            <person name="Bristow J."/>
            <person name="Eisen J.A."/>
            <person name="Markowitz V."/>
            <person name="Hugenholtz P."/>
            <person name="Kyrpides N.C."/>
            <person name="Klenk H.P."/>
        </authorList>
    </citation>
    <scope>NUCLEOTIDE SEQUENCE [LARGE SCALE GENOMIC DNA]</scope>
    <source>
        <strain evidence="4">ATCC 43644 / DSM 9630 / IS1B</strain>
    </source>
</reference>
<evidence type="ECO:0000256" key="1">
    <source>
        <dbReference type="SAM" id="MobiDB-lite"/>
    </source>
</evidence>
<sequence length="3859" mass="407382">MSSGNHDAGGIFGRGRRGLKARRRGFFRVENLEDRTLLSLTPIIPGTQEFQELQTGPLAKGGAFLFRLNRAYKSYLLSGSNEPFQTELTQVLSIRGDEVHLTVVGSGPHTTLTNQLRNLGFRSTSASAERNTVSGWLPIAQLETVALMPNVTSLMPSILPQRLQQGVANNQADDVFAGGLPPVAAGIRAQFGVDGTGVRVGVISDSANSFQGGLADSIATGDLPPNVVVLNDVGFNQSDEGRAMMELIHDIAPGAELFFHSVGFSISDFAQAIRVLASAGSDVIVDDIGFLNEPMFQDGIVAQAARDVTITNNVIYLSASGNSANSGYESPFRGVQATPQGLPAGIYHNFNPGGGPPVTRLPISTFGGRLSFQWDNPFDGLRGNATTDLDFFITDANGNIVASGVDNNLPGAPGGTGVPLEVVLFPGGQQLFVSIQLKAGVAPGRVRFSSFNDLVVDPNNTIQFGPETTFPTAFGVRTAPEAIGVGAVNYFEAAPYASPDQLISADFSAFGPVTRVFDANGNRLPQPVRLLKPDFSAPQAGNTSFFPPGPLGQTDIEPDGFPNFFGTSAAAPNLAALVALMRQLSPNSTRDEIFDALRSASIFLANNTSPTVPGVDNQPWNFQGGYGRPDMTRALEAIDQFRVLSTIPAANATATSLPRLFTVTFNRPVDPATLNATDLRITATTSSQPPLAIQVLTGAPIVDPDNPRIVRWPITVTAPPGRTPNGDYVAELVDGSIRSIDNKPLVGATIPFRVEDIAGPRVTEFSFGSRRISFAFNEAINPATMIPSALRLTRNGVPVNLSGMTVAPEAGDITGTRWVFDLTNVPQSELLSGTYQLTLFDTVTDLVGNRLDGEINPNFGFLPSGNGEPGGNFVRNLGNLILTAPEISFFQLEPASDSGVQGDENTNNRRPVFIGQVRSSLLGGVANLVVVAQINSRQPNDLLALRVGTNGRGLLGTSPTDLVTTTDANGTFRIEVPDDLVDGFHLIRVGVIGALDAPPQNGLATVFNASVRIDTSRPLVRPDLTLINGQPVTTAPYSSITSFQFSILDPIVAARPALEVPANLDYFALDPSAAISLANYRLVRVSDVNGNPIQPEDLTRFISSIRFTPTPREFTPVDGYTGRINMTLNPGLPAGSYQLRALPGLVDAAGNSIVPSAQSFINLIDLNLVIQSQPVFITDMQLEATDPNTGETVLRPDKSFFEIPGPVGTVGRAPTPPSVIRFDFSEQLQPIPNGAFRLIRSADSSTSPVDGDFGLDGISGTEVPITVSLVNGPNGPNTRVEIRPIGELPADHYRIVIINEGNAIIRDRFGNQLDGEYLGTPRPAVDTLGNLQPTFDPATGLPFYDTLLPDGAIRSGMSGDLRPGGSFVTGFMVVPTGNVIYARADYVDNPFITVDDPDGSLARPFPTLGPEALNNDASNFGTGFNPGVNPGQADLNGNGRFDRSAFIAARERVAATGGPAVIVALPSAPSFDPITGQIVQRPFVLQAPAALGADGSATVPAQTMLVFEPGSAVKFRNATLIVEEQGSSLQARGTATERVNFTSLADDSVGGDTNGDRNLTQPRGGDWGGIILRSRATTGLRVSGADDVMSKLNFTTVRYAGGAVPQTIGTRFDAISLFNSRPTISNVEVSETGGPNSNQAAISANFDSFREDRVARGVKIRNVELSNNSLNGLLVRPEDNGVILQTNARAYGNTRDFVFDDPVPHLFLANLQLGQELNLNGPFGAVAPTANRLYVQPGMLLKFQAGAGIDVPNLQGTPPRGNSLIVGDRVYIGGDDGFGGFDAFGANYRPLIPGPGGTFVPNPNFRASTVGDARVVFTSLFDDLAFTEWVSPDGNVRRVIVPRVDSDNSKDVDLVNGTPNPSYVGPQLQPRFPNQPENAPIPLTSRWGGITVSSGARVVIDEADFFYGGGPRNTITGTIPAAPTLGLIATTQDTTGSRAIITNNNFFFNLSALVTTPNGLLAADPQTPLSSGNPFFRGNVLRNNQYDGLHILANAGPVLGVGFAEAPLPAPGAVANLTVNSVWDDTDLQHILRGTINLGGAPFPAPNPNAFGPEVTPVVTLTWQSAMPDTLLANNTRIARPGESLIVKLLNQFTPHGNGDTGMGSAASTAIDSNAGAGVLIGNDDGVDPDTDPFFDAGRNASFRILGIPANETLDQQRVPVIVTSLRDNSVGVTVRGVDMSDAFRGDNAPPAAGDGGVIGFGSLAANNYSLLDPRGGNTIDNADLRFLTRINMQGGGVTDVLNIAGTGTENAFNGDITTADYDSWREQKKGAAVPAIQNNMPKRLAITNSNLADFSQAGLVVHPGFNGLIRVVGGPPATNAPRIGQRGQANQFFLHNNTFANMPTGVRVLSEGAVGSGFPGGNVAANPEPTIGIILNNTFHNITGIGVNVTGSDPFPNDASNNAVASVLVMNNIFSNIGNLAARFEGNVRFSQMQYNLFTPGVNQVFVTGDNGSFLGNNFPIVGDPRFVNAAARDFRLQPGSAAIDAARSELTLNPVARILRPLSDQVLGTTLGNRNSIRVGFEEDPFPTFSAPILDSQDIVALPGSFPNQRAFRDAWIAALPVSLGGNGPAFTGSGANAATFGYLPFEGERDQRGFLRQDFAGVANTGFGSKPFFDIGAFEFREVFTTRVVPFGPGLDVQATVVPVGGTTPTALDIYEPGQVINVSGELQQITFRFNNRLDPTTVTNQTVILQASGRDDIFDNGNDLFIDLSGNLAVDNNALTLTVSLAGINLASDLYRLVIRGTGSNVVRDQSGLALDGENLNAAGLAAALPSGDGFPGGNFRLDFRIDTTRIVPLSEVRPVEAAILAPGATDPVLTNFYPANGVATTNGDIQRITFRLSNRLDPATVTNQSILLQASGRDGIFGNGNDRNVPIPNANLIVDNNALTLTVVTAGIDLSSDLYRLTIRGTGTNQVRDAAGLPIDGENRDASGLQRPLPSGDGRSGGDFQLDFIVDRNAPTLVTNTFRLDPTSDTNPRPSLLGDRITFDTTPTFLGRITDQFPPANPQAGQTVRLEIATDSRNPVFQFAGSAITANDGTFSVTVGVNAANLPGTPLASLPDSPIQYQADGRIRADLPGASLARVVITDQSGNTTVSAPLSVVVDTRSPRLLSVTPQPDSQFQIINGRLFITLVADENLDLESLLTGITVVRSGGDGLFGGPTADPLTNPAADVVVSLDPAVTVEFQPFTGRHTIRVPLRGNPVNDVYRITFSEAITDIAGNPLNVAGSPGLVTNPIETVVFDPTLSRNLFVDDDGPFFGDGSRSRPFRTIAQAMRTAGPGDFIRVLPGTYDEQVIMKPAVQLVSAGLDSTDALPTPGQPLQTFLRVQPTDPAITSTVIATNLLSIPGFPTRVSGFAISAPEFSGGGFPTEGRQAIEVIDSALQVDRNIIVNGGSGLLVVNSSFNNRVVNVFNNVFAGNIAGLRIEDNTANGLAGTHRVVNNTFAYNELGLDATLQTSGVATAVNVVNNIFWRNQPRPNATDFGGAIRASTPGKLNVRNNLFSNNGVNPTLPGDDTQGVGGGFDPALLSATPDALGNLTGNPSFQVPRDPRPDGDGIALFLLTANFDLSSNSAAVDRGNDLFAPARDFRNRGRVIIPNVGTPGTLADIGAYEFNGTEAPPLTSFGVTSVIPNLALGSTTHSFVVTFNREFNPVTVGVEDFAVSGTAINPLSPAQISGVTVLGPATVRVDLVGPLREGVLNFNVNPNGIFDTEGLRNEGFATSFTLATTPPPPANPLVVTQLSRRGNPRQAPRFVLITFNRPVNPQSLQISDFRIAGSAINPRNRARISNVTLIDPQTVRLDIAGRLNQRGRLVVTVLSGQVQDNFGNSNQLFRGAIVYPSNTNNIAVASTLPRPAAFRRR</sequence>
<dbReference type="HOGENOM" id="CLU_224462_0_0_0"/>
<dbReference type="SMART" id="SM00710">
    <property type="entry name" value="PbH1"/>
    <property type="match status" value="12"/>
</dbReference>
<keyword evidence="4" id="KW-1185">Reference proteome</keyword>
<feature type="region of interest" description="Disordered" evidence="1">
    <location>
        <begin position="1414"/>
        <end position="1435"/>
    </location>
</feature>
<reference key="1">
    <citation type="submission" date="2010-11" db="EMBL/GenBank/DDBJ databases">
        <title>The complete sequence of chromosome of Isophaera pallida ATCC 43644.</title>
        <authorList>
            <consortium name="US DOE Joint Genome Institute (JGI-PGF)"/>
            <person name="Lucas S."/>
            <person name="Copeland A."/>
            <person name="Lapidus A."/>
            <person name="Bruce D."/>
            <person name="Goodwin L."/>
            <person name="Pitluck S."/>
            <person name="Kyrpides N."/>
            <person name="Mavromatis K."/>
            <person name="Pagani I."/>
            <person name="Ivanova N."/>
            <person name="Saunders E."/>
            <person name="Brettin T."/>
            <person name="Detter J.C."/>
            <person name="Han C."/>
            <person name="Tapia R."/>
            <person name="Land M."/>
            <person name="Hauser L."/>
            <person name="Markowitz V."/>
            <person name="Cheng J.-F."/>
            <person name="Hugenholtz P."/>
            <person name="Woyke T."/>
            <person name="Wu D."/>
            <person name="Eisen J.A."/>
        </authorList>
    </citation>
    <scope>NUCLEOTIDE SEQUENCE</scope>
    <source>
        <strain>ATCC 43644</strain>
    </source>
</reference>
<dbReference type="EMBL" id="CP002353">
    <property type="protein sequence ID" value="ADV61297.1"/>
    <property type="molecule type" value="Genomic_DNA"/>
</dbReference>
<dbReference type="InterPro" id="IPR006626">
    <property type="entry name" value="PbH1"/>
</dbReference>
<dbReference type="GO" id="GO:0006508">
    <property type="term" value="P:proteolysis"/>
    <property type="evidence" value="ECO:0007669"/>
    <property type="project" value="InterPro"/>
</dbReference>
<dbReference type="InterPro" id="IPR036852">
    <property type="entry name" value="Peptidase_S8/S53_dom_sf"/>
</dbReference>
<dbReference type="InterPro" id="IPR013783">
    <property type="entry name" value="Ig-like_fold"/>
</dbReference>
<proteinExistence type="predicted"/>